<dbReference type="EMBL" id="JASPKZ010008365">
    <property type="protein sequence ID" value="KAJ9579966.1"/>
    <property type="molecule type" value="Genomic_DNA"/>
</dbReference>
<dbReference type="Proteomes" id="UP001233999">
    <property type="component" value="Unassembled WGS sequence"/>
</dbReference>
<reference evidence="1" key="1">
    <citation type="journal article" date="2023" name="IScience">
        <title>Live-bearing cockroach genome reveals convergent evolutionary mechanisms linked to viviparity in insects and beyond.</title>
        <authorList>
            <person name="Fouks B."/>
            <person name="Harrison M.C."/>
            <person name="Mikhailova A.A."/>
            <person name="Marchal E."/>
            <person name="English S."/>
            <person name="Carruthers M."/>
            <person name="Jennings E.C."/>
            <person name="Chiamaka E.L."/>
            <person name="Frigard R.A."/>
            <person name="Pippel M."/>
            <person name="Attardo G.M."/>
            <person name="Benoit J.B."/>
            <person name="Bornberg-Bauer E."/>
            <person name="Tobe S.S."/>
        </authorList>
    </citation>
    <scope>NUCLEOTIDE SEQUENCE</scope>
    <source>
        <strain evidence="1">Stay&amp;Tobe</strain>
    </source>
</reference>
<proteinExistence type="predicted"/>
<protein>
    <submittedName>
        <fullName evidence="1">Uncharacterized protein</fullName>
    </submittedName>
</protein>
<accession>A0AAD7ZGB0</accession>
<gene>
    <name evidence="1" type="ORF">L9F63_004349</name>
</gene>
<comment type="caution">
    <text evidence="1">The sequence shown here is derived from an EMBL/GenBank/DDBJ whole genome shotgun (WGS) entry which is preliminary data.</text>
</comment>
<feature type="non-terminal residue" evidence="1">
    <location>
        <position position="1"/>
    </location>
</feature>
<organism evidence="1 2">
    <name type="scientific">Diploptera punctata</name>
    <name type="common">Pacific beetle cockroach</name>
    <dbReference type="NCBI Taxonomy" id="6984"/>
    <lineage>
        <taxon>Eukaryota</taxon>
        <taxon>Metazoa</taxon>
        <taxon>Ecdysozoa</taxon>
        <taxon>Arthropoda</taxon>
        <taxon>Hexapoda</taxon>
        <taxon>Insecta</taxon>
        <taxon>Pterygota</taxon>
        <taxon>Neoptera</taxon>
        <taxon>Polyneoptera</taxon>
        <taxon>Dictyoptera</taxon>
        <taxon>Blattodea</taxon>
        <taxon>Blaberoidea</taxon>
        <taxon>Blaberidae</taxon>
        <taxon>Diplopterinae</taxon>
        <taxon>Diploptera</taxon>
    </lineage>
</organism>
<evidence type="ECO:0000313" key="1">
    <source>
        <dbReference type="EMBL" id="KAJ9579966.1"/>
    </source>
</evidence>
<keyword evidence="2" id="KW-1185">Reference proteome</keyword>
<dbReference type="AlphaFoldDB" id="A0AAD7ZGB0"/>
<sequence>MEKNWRDDDRELILRGWLRLEERAIPCTFTYTQIHVPFNLCVCGKVSQENFRVHPVSCLSTFNHSGRHWTLATMGTKTTLLVLESVLLSHTYWNKIKIKAP</sequence>
<reference evidence="1" key="2">
    <citation type="submission" date="2023-05" db="EMBL/GenBank/DDBJ databases">
        <authorList>
            <person name="Fouks B."/>
        </authorList>
    </citation>
    <scope>NUCLEOTIDE SEQUENCE</scope>
    <source>
        <strain evidence="1">Stay&amp;Tobe</strain>
        <tissue evidence="1">Testes</tissue>
    </source>
</reference>
<name>A0AAD7ZGB0_DIPPU</name>
<evidence type="ECO:0000313" key="2">
    <source>
        <dbReference type="Proteomes" id="UP001233999"/>
    </source>
</evidence>